<organism evidence="2 3">
    <name type="scientific">Pristionchus entomophagus</name>
    <dbReference type="NCBI Taxonomy" id="358040"/>
    <lineage>
        <taxon>Eukaryota</taxon>
        <taxon>Metazoa</taxon>
        <taxon>Ecdysozoa</taxon>
        <taxon>Nematoda</taxon>
        <taxon>Chromadorea</taxon>
        <taxon>Rhabditida</taxon>
        <taxon>Rhabditina</taxon>
        <taxon>Diplogasteromorpha</taxon>
        <taxon>Diplogasteroidea</taxon>
        <taxon>Neodiplogasteridae</taxon>
        <taxon>Pristionchus</taxon>
    </lineage>
</organism>
<feature type="non-terminal residue" evidence="2">
    <location>
        <position position="1"/>
    </location>
</feature>
<evidence type="ECO:0000313" key="2">
    <source>
        <dbReference type="EMBL" id="GMS99604.1"/>
    </source>
</evidence>
<protein>
    <submittedName>
        <fullName evidence="2">Uncharacterized protein</fullName>
    </submittedName>
</protein>
<feature type="region of interest" description="Disordered" evidence="1">
    <location>
        <begin position="63"/>
        <end position="95"/>
    </location>
</feature>
<reference evidence="2" key="1">
    <citation type="submission" date="2023-10" db="EMBL/GenBank/DDBJ databases">
        <title>Genome assembly of Pristionchus species.</title>
        <authorList>
            <person name="Yoshida K."/>
            <person name="Sommer R.J."/>
        </authorList>
    </citation>
    <scope>NUCLEOTIDE SEQUENCE</scope>
    <source>
        <strain evidence="2">RS0144</strain>
    </source>
</reference>
<dbReference type="EMBL" id="BTSX01000005">
    <property type="protein sequence ID" value="GMS99604.1"/>
    <property type="molecule type" value="Genomic_DNA"/>
</dbReference>
<dbReference type="AlphaFoldDB" id="A0AAV5TZK6"/>
<evidence type="ECO:0000313" key="3">
    <source>
        <dbReference type="Proteomes" id="UP001432027"/>
    </source>
</evidence>
<dbReference type="Proteomes" id="UP001432027">
    <property type="component" value="Unassembled WGS sequence"/>
</dbReference>
<gene>
    <name evidence="2" type="ORF">PENTCL1PPCAC_21779</name>
</gene>
<proteinExistence type="predicted"/>
<name>A0AAV5TZK6_9BILA</name>
<comment type="caution">
    <text evidence="2">The sequence shown here is derived from an EMBL/GenBank/DDBJ whole genome shotgun (WGS) entry which is preliminary data.</text>
</comment>
<evidence type="ECO:0000256" key="1">
    <source>
        <dbReference type="SAM" id="MobiDB-lite"/>
    </source>
</evidence>
<keyword evidence="3" id="KW-1185">Reference proteome</keyword>
<sequence length="95" mass="11091">QIDKSIAPILFKRIDSITRLANELTEENEALKLKISQLTNEVEERKCEFDAVKEEFDQYKKSESELNEMKNEVTAKSEEIENLKKNEAESKNRIS</sequence>
<accession>A0AAV5TZK6</accession>
<feature type="non-terminal residue" evidence="2">
    <location>
        <position position="95"/>
    </location>
</feature>